<proteinExistence type="predicted"/>
<keyword evidence="1" id="KW-0472">Membrane</keyword>
<organism evidence="2 3">
    <name type="scientific">Phyllosticta citrichinensis</name>
    <dbReference type="NCBI Taxonomy" id="1130410"/>
    <lineage>
        <taxon>Eukaryota</taxon>
        <taxon>Fungi</taxon>
        <taxon>Dikarya</taxon>
        <taxon>Ascomycota</taxon>
        <taxon>Pezizomycotina</taxon>
        <taxon>Dothideomycetes</taxon>
        <taxon>Dothideomycetes incertae sedis</taxon>
        <taxon>Botryosphaeriales</taxon>
        <taxon>Phyllostictaceae</taxon>
        <taxon>Phyllosticta</taxon>
    </lineage>
</organism>
<evidence type="ECO:0000313" key="2">
    <source>
        <dbReference type="EMBL" id="KAK8161514.1"/>
    </source>
</evidence>
<protein>
    <submittedName>
        <fullName evidence="2">Uncharacterized protein</fullName>
    </submittedName>
</protein>
<gene>
    <name evidence="2" type="ORF">IWX90DRAFT_271580</name>
</gene>
<evidence type="ECO:0000256" key="1">
    <source>
        <dbReference type="SAM" id="Phobius"/>
    </source>
</evidence>
<keyword evidence="1" id="KW-1133">Transmembrane helix</keyword>
<dbReference type="EMBL" id="JBBWUH010000007">
    <property type="protein sequence ID" value="KAK8161514.1"/>
    <property type="molecule type" value="Genomic_DNA"/>
</dbReference>
<keyword evidence="1" id="KW-0812">Transmembrane</keyword>
<comment type="caution">
    <text evidence="2">The sequence shown here is derived from an EMBL/GenBank/DDBJ whole genome shotgun (WGS) entry which is preliminary data.</text>
</comment>
<sequence length="177" mass="19770">MPMVPTHYPLPTYLHTCVHTCVHTANSSPLSPLSSRRTVAWTWTWTSWTAGRVCCGIRRRCVYFFVVFCFVDYPLFFVLPPVGLRLRLTARHVEVPWGWCRGSVGASCVGPGRRDLVDVGTGNCDSKERAGEGRGKSSAEDCCFEGRCCGWVPRERVCVGVRGNGKRSRGNKAKDRK</sequence>
<dbReference type="Proteomes" id="UP001456524">
    <property type="component" value="Unassembled WGS sequence"/>
</dbReference>
<reference evidence="2 3" key="1">
    <citation type="journal article" date="2022" name="G3 (Bethesda)">
        <title>Enemy or ally: a genomic approach to elucidate the lifestyle of Phyllosticta citrichinaensis.</title>
        <authorList>
            <person name="Buijs V.A."/>
            <person name="Groenewald J.Z."/>
            <person name="Haridas S."/>
            <person name="LaButti K.M."/>
            <person name="Lipzen A."/>
            <person name="Martin F.M."/>
            <person name="Barry K."/>
            <person name="Grigoriev I.V."/>
            <person name="Crous P.W."/>
            <person name="Seidl M.F."/>
        </authorList>
    </citation>
    <scope>NUCLEOTIDE SEQUENCE [LARGE SCALE GENOMIC DNA]</scope>
    <source>
        <strain evidence="2 3">CBS 129764</strain>
    </source>
</reference>
<feature type="transmembrane region" description="Helical" evidence="1">
    <location>
        <begin position="62"/>
        <end position="82"/>
    </location>
</feature>
<name>A0ABR1XMZ9_9PEZI</name>
<keyword evidence="3" id="KW-1185">Reference proteome</keyword>
<evidence type="ECO:0000313" key="3">
    <source>
        <dbReference type="Proteomes" id="UP001456524"/>
    </source>
</evidence>
<accession>A0ABR1XMZ9</accession>